<evidence type="ECO:0000313" key="1">
    <source>
        <dbReference type="EMBL" id="OWK34133.1"/>
    </source>
</evidence>
<keyword evidence="2" id="KW-1185">Reference proteome</keyword>
<accession>A0A225CZN1</accession>
<name>A0A225CZN1_9BACT</name>
<gene>
    <name evidence="1" type="ORF">FRUB_10104</name>
</gene>
<sequence length="307" mass="34440">MAFQKTLEQNFIDALNQLHDQPASWWRKLVDSSDVFLAIRNNYINAYSCGMSIGKIVHEGRSIRLLVHEEYLTLTGPDPYVDLLAAQTSRTRQVVFDEKGYLAHLSRIKKRAGRFAGDERKGTNKVACRVLTVLDMEAAFEDRMEEPDPENEQEVLADRGRMDLIVLAADLRLVVVEAKLYANGELRAKGTPKVCSQLEEYHRFLTSQRQSLEAAYRNVVSIFGRLRGGFFEKRAGHPNWVKGMATPASISIDPVPRLLIFGFDELQKRGIQENAAQIQSHVTIPGFDRGSVIAVGGTTSIKEAHLA</sequence>
<dbReference type="Proteomes" id="UP000214646">
    <property type="component" value="Unassembled WGS sequence"/>
</dbReference>
<comment type="caution">
    <text evidence="1">The sequence shown here is derived from an EMBL/GenBank/DDBJ whole genome shotgun (WGS) entry which is preliminary data.</text>
</comment>
<dbReference type="OrthoDB" id="1086583at2"/>
<reference evidence="2" key="1">
    <citation type="submission" date="2017-06" db="EMBL/GenBank/DDBJ databases">
        <title>Genome analysis of Fimbriiglobus ruber SP5, the first member of the order Planctomycetales with confirmed chitinolytic capability.</title>
        <authorList>
            <person name="Ravin N.V."/>
            <person name="Rakitin A.L."/>
            <person name="Ivanova A.A."/>
            <person name="Beletsky A.V."/>
            <person name="Kulichevskaya I.S."/>
            <person name="Mardanov A.V."/>
            <person name="Dedysh S.N."/>
        </authorList>
    </citation>
    <scope>NUCLEOTIDE SEQUENCE [LARGE SCALE GENOMIC DNA]</scope>
    <source>
        <strain evidence="2">SP5</strain>
    </source>
</reference>
<organism evidence="1 2">
    <name type="scientific">Fimbriiglobus ruber</name>
    <dbReference type="NCBI Taxonomy" id="1908690"/>
    <lineage>
        <taxon>Bacteria</taxon>
        <taxon>Pseudomonadati</taxon>
        <taxon>Planctomycetota</taxon>
        <taxon>Planctomycetia</taxon>
        <taxon>Gemmatales</taxon>
        <taxon>Gemmataceae</taxon>
        <taxon>Fimbriiglobus</taxon>
    </lineage>
</organism>
<proteinExistence type="predicted"/>
<dbReference type="EMBL" id="NIDE01000020">
    <property type="protein sequence ID" value="OWK34133.1"/>
    <property type="molecule type" value="Genomic_DNA"/>
</dbReference>
<evidence type="ECO:0000313" key="2">
    <source>
        <dbReference type="Proteomes" id="UP000214646"/>
    </source>
</evidence>
<dbReference type="AlphaFoldDB" id="A0A225CZN1"/>
<protein>
    <submittedName>
        <fullName evidence="1">Uncharacterized protein</fullName>
    </submittedName>
</protein>
<dbReference type="RefSeq" id="WP_088260460.1">
    <property type="nucleotide sequence ID" value="NZ_NIDE01000020.1"/>
</dbReference>